<evidence type="ECO:0000256" key="3">
    <source>
        <dbReference type="ARBA" id="ARBA00022845"/>
    </source>
</evidence>
<keyword evidence="5" id="KW-0282">Flagellum</keyword>
<keyword evidence="6" id="KW-1185">Reference proteome</keyword>
<accession>A0ABV9GPH6</accession>
<dbReference type="SUPFAM" id="SSF141457">
    <property type="entry name" value="BH3618-like"/>
    <property type="match status" value="1"/>
</dbReference>
<comment type="caution">
    <text evidence="5">The sequence shown here is derived from an EMBL/GenBank/DDBJ whole genome shotgun (WGS) entry which is preliminary data.</text>
</comment>
<organism evidence="5 6">
    <name type="scientific">Camelliibacillus cellulosilyticus</name>
    <dbReference type="NCBI Taxonomy" id="2174486"/>
    <lineage>
        <taxon>Bacteria</taxon>
        <taxon>Bacillati</taxon>
        <taxon>Bacillota</taxon>
        <taxon>Bacilli</taxon>
        <taxon>Bacillales</taxon>
        <taxon>Sporolactobacillaceae</taxon>
        <taxon>Camelliibacillus</taxon>
    </lineage>
</organism>
<dbReference type="InterPro" id="IPR003775">
    <property type="entry name" value="Flagellar_assembly_factor_FliW"/>
</dbReference>
<evidence type="ECO:0000313" key="5">
    <source>
        <dbReference type="EMBL" id="MFC4618550.1"/>
    </source>
</evidence>
<comment type="subcellular location">
    <subcellularLocation>
        <location evidence="4">Cytoplasm</location>
    </subcellularLocation>
</comment>
<name>A0ABV9GPH6_9BACL</name>
<sequence length="159" mass="17963">MDIETKYHGKLSIAVKDRIVFNQGIPGFPDEKAFVFLPLQEGAPYVIMQSLQTPALAFVTVSPFVFFQDYEFEISDQVAEQLQFTSETDATVYVILALKEPFEASTANLVAPVLVNHHKQVGKQVVLEKSPYGTKHHPFLNDIQKREGDHHARPHSENK</sequence>
<dbReference type="EMBL" id="JBHSFW010000002">
    <property type="protein sequence ID" value="MFC4618550.1"/>
    <property type="molecule type" value="Genomic_DNA"/>
</dbReference>
<gene>
    <name evidence="4 5" type="primary">fliW</name>
    <name evidence="5" type="ORF">ACFO4N_07350</name>
</gene>
<keyword evidence="3 4" id="KW-0810">Translation regulation</keyword>
<dbReference type="Proteomes" id="UP001596022">
    <property type="component" value="Unassembled WGS sequence"/>
</dbReference>
<dbReference type="PANTHER" id="PTHR39190">
    <property type="entry name" value="FLAGELLAR ASSEMBLY FACTOR FLIW"/>
    <property type="match status" value="1"/>
</dbReference>
<evidence type="ECO:0000256" key="4">
    <source>
        <dbReference type="HAMAP-Rule" id="MF_01185"/>
    </source>
</evidence>
<dbReference type="NCBIfam" id="NF009793">
    <property type="entry name" value="PRK13285.1-1"/>
    <property type="match status" value="1"/>
</dbReference>
<proteinExistence type="inferred from homology"/>
<comment type="function">
    <text evidence="4">Acts as an anti-CsrA protein, binds CsrA and prevents it from repressing translation of its target genes, one of which is flagellin. Binds to flagellin and participates in the assembly of the flagellum.</text>
</comment>
<evidence type="ECO:0000256" key="2">
    <source>
        <dbReference type="ARBA" id="ARBA00022795"/>
    </source>
</evidence>
<protein>
    <recommendedName>
        <fullName evidence="4">Flagellar assembly factor FliW</fullName>
    </recommendedName>
</protein>
<reference evidence="6" key="1">
    <citation type="journal article" date="2019" name="Int. J. Syst. Evol. Microbiol.">
        <title>The Global Catalogue of Microorganisms (GCM) 10K type strain sequencing project: providing services to taxonomists for standard genome sequencing and annotation.</title>
        <authorList>
            <consortium name="The Broad Institute Genomics Platform"/>
            <consortium name="The Broad Institute Genome Sequencing Center for Infectious Disease"/>
            <person name="Wu L."/>
            <person name="Ma J."/>
        </authorList>
    </citation>
    <scope>NUCLEOTIDE SEQUENCE [LARGE SCALE GENOMIC DNA]</scope>
    <source>
        <strain evidence="6">CGMCC 1.16306</strain>
    </source>
</reference>
<dbReference type="Pfam" id="PF02623">
    <property type="entry name" value="FliW"/>
    <property type="match status" value="1"/>
</dbReference>
<dbReference type="HAMAP" id="MF_01185">
    <property type="entry name" value="FliW"/>
    <property type="match status" value="1"/>
</dbReference>
<keyword evidence="2 4" id="KW-1005">Bacterial flagellum biogenesis</keyword>
<keyword evidence="5" id="KW-0969">Cilium</keyword>
<keyword evidence="1 4" id="KW-0963">Cytoplasm</keyword>
<dbReference type="Gene3D" id="2.30.290.10">
    <property type="entry name" value="BH3618-like"/>
    <property type="match status" value="1"/>
</dbReference>
<dbReference type="InterPro" id="IPR024046">
    <property type="entry name" value="Flagellar_assmbl_FliW_dom_sf"/>
</dbReference>
<keyword evidence="4" id="KW-0143">Chaperone</keyword>
<dbReference type="PANTHER" id="PTHR39190:SF1">
    <property type="entry name" value="FLAGELLAR ASSEMBLY FACTOR FLIW"/>
    <property type="match status" value="1"/>
</dbReference>
<comment type="similarity">
    <text evidence="4">Belongs to the FliW family.</text>
</comment>
<keyword evidence="5" id="KW-0966">Cell projection</keyword>
<comment type="subunit">
    <text evidence="4">Interacts with translational regulator CsrA and flagellin(s).</text>
</comment>
<evidence type="ECO:0000313" key="6">
    <source>
        <dbReference type="Proteomes" id="UP001596022"/>
    </source>
</evidence>
<evidence type="ECO:0000256" key="1">
    <source>
        <dbReference type="ARBA" id="ARBA00022490"/>
    </source>
</evidence>
<dbReference type="RefSeq" id="WP_376845597.1">
    <property type="nucleotide sequence ID" value="NZ_JBHSFW010000002.1"/>
</dbReference>